<dbReference type="KEGG" id="pbf:CFX0092_B0764"/>
<dbReference type="PANTHER" id="PTHR22946:SF9">
    <property type="entry name" value="POLYKETIDE TRANSFERASE AF380"/>
    <property type="match status" value="1"/>
</dbReference>
<dbReference type="InterPro" id="IPR050261">
    <property type="entry name" value="FrsA_esterase"/>
</dbReference>
<evidence type="ECO:0000313" key="3">
    <source>
        <dbReference type="EMBL" id="CUS06298.1"/>
    </source>
</evidence>
<dbReference type="AlphaFoldDB" id="A0A160T9W0"/>
<proteinExistence type="predicted"/>
<name>A0A160T9W0_9CHLR</name>
<dbReference type="RefSeq" id="WP_095045590.1">
    <property type="nucleotide sequence ID" value="NZ_LN890656.1"/>
</dbReference>
<sequence length="345" mass="37265">MIEVMRRRDYPGSAITIETVLEPGDNYDRYVASYLSDGNKIYALLTVPRGVRPVSGWPVIVFNHGYVPPDEYRTTERYVQYVDYFARSGYIVFRSDYRGHGDSEGEAGGVYSTPNYTIDVLNGLAAIRAYAEADPARVGMWGHSMGGHITLRAMVVSGDVRAGVIWGGVVGPYPDLFNRQGAIATAIAAIGAPAVTATAEAEAATRAASLSPGERLGEGSPATRAAAMTMEAPPANGTAAPPTFRNWRGGLVETYGSPEENPAFWASISANGYLADLSGPIQLHHAITDETVPAAASVLLYDQLLAAGRTAELYLYDLDSHDIDNNFYTAMRRSVEFFDRYVKGD</sequence>
<dbReference type="InterPro" id="IPR022742">
    <property type="entry name" value="Hydrolase_4"/>
</dbReference>
<feature type="domain" description="Serine aminopeptidase S33" evidence="2">
    <location>
        <begin position="60"/>
        <end position="176"/>
    </location>
</feature>
<dbReference type="Gene3D" id="3.40.50.1820">
    <property type="entry name" value="alpha/beta hydrolase"/>
    <property type="match status" value="1"/>
</dbReference>
<protein>
    <recommendedName>
        <fullName evidence="2">Serine aminopeptidase S33 domain-containing protein</fullName>
    </recommendedName>
</protein>
<evidence type="ECO:0000256" key="1">
    <source>
        <dbReference type="ARBA" id="ARBA00022801"/>
    </source>
</evidence>
<gene>
    <name evidence="3" type="ORF">CFX0092_B0764</name>
</gene>
<dbReference type="OrthoDB" id="31158at2"/>
<evidence type="ECO:0000313" key="4">
    <source>
        <dbReference type="Proteomes" id="UP000215027"/>
    </source>
</evidence>
<reference evidence="3" key="1">
    <citation type="submission" date="2016-01" db="EMBL/GenBank/DDBJ databases">
        <authorList>
            <person name="Mcilroy J.S."/>
            <person name="Karst M S."/>
            <person name="Albertsen M."/>
        </authorList>
    </citation>
    <scope>NUCLEOTIDE SEQUENCE</scope>
    <source>
        <strain evidence="3">Cfx-K</strain>
    </source>
</reference>
<organism evidence="3 4">
    <name type="scientific">Candidatus Promineifilum breve</name>
    <dbReference type="NCBI Taxonomy" id="1806508"/>
    <lineage>
        <taxon>Bacteria</taxon>
        <taxon>Bacillati</taxon>
        <taxon>Chloroflexota</taxon>
        <taxon>Ardenticatenia</taxon>
        <taxon>Candidatus Promineifilales</taxon>
        <taxon>Candidatus Promineifilaceae</taxon>
        <taxon>Candidatus Promineifilum</taxon>
    </lineage>
</organism>
<dbReference type="Proteomes" id="UP000215027">
    <property type="component" value="Chromosome II"/>
</dbReference>
<dbReference type="PANTHER" id="PTHR22946">
    <property type="entry name" value="DIENELACTONE HYDROLASE DOMAIN-CONTAINING PROTEIN-RELATED"/>
    <property type="match status" value="1"/>
</dbReference>
<dbReference type="InterPro" id="IPR029058">
    <property type="entry name" value="AB_hydrolase_fold"/>
</dbReference>
<dbReference type="GO" id="GO:0052689">
    <property type="term" value="F:carboxylic ester hydrolase activity"/>
    <property type="evidence" value="ECO:0007669"/>
    <property type="project" value="UniProtKB-ARBA"/>
</dbReference>
<keyword evidence="4" id="KW-1185">Reference proteome</keyword>
<dbReference type="SUPFAM" id="SSF53474">
    <property type="entry name" value="alpha/beta-Hydrolases"/>
    <property type="match status" value="1"/>
</dbReference>
<accession>A0A160T9W0</accession>
<dbReference type="EMBL" id="LN890656">
    <property type="protein sequence ID" value="CUS06298.1"/>
    <property type="molecule type" value="Genomic_DNA"/>
</dbReference>
<keyword evidence="1" id="KW-0378">Hydrolase</keyword>
<dbReference type="Pfam" id="PF12146">
    <property type="entry name" value="Hydrolase_4"/>
    <property type="match status" value="1"/>
</dbReference>
<evidence type="ECO:0000259" key="2">
    <source>
        <dbReference type="Pfam" id="PF12146"/>
    </source>
</evidence>